<keyword evidence="1" id="KW-0472">Membrane</keyword>
<organism evidence="2 3">
    <name type="scientific">Paraburkholderia phytofirmans</name>
    <dbReference type="NCBI Taxonomy" id="261302"/>
    <lineage>
        <taxon>Bacteria</taxon>
        <taxon>Pseudomonadati</taxon>
        <taxon>Pseudomonadota</taxon>
        <taxon>Betaproteobacteria</taxon>
        <taxon>Burkholderiales</taxon>
        <taxon>Burkholderiaceae</taxon>
        <taxon>Paraburkholderia</taxon>
    </lineage>
</organism>
<evidence type="ECO:0000256" key="1">
    <source>
        <dbReference type="SAM" id="Phobius"/>
    </source>
</evidence>
<evidence type="ECO:0000313" key="2">
    <source>
        <dbReference type="EMBL" id="MFM0238858.1"/>
    </source>
</evidence>
<evidence type="ECO:0008006" key="4">
    <source>
        <dbReference type="Google" id="ProtNLM"/>
    </source>
</evidence>
<feature type="transmembrane region" description="Helical" evidence="1">
    <location>
        <begin position="161"/>
        <end position="183"/>
    </location>
</feature>
<feature type="transmembrane region" description="Helical" evidence="1">
    <location>
        <begin position="7"/>
        <end position="27"/>
    </location>
</feature>
<feature type="transmembrane region" description="Helical" evidence="1">
    <location>
        <begin position="72"/>
        <end position="94"/>
    </location>
</feature>
<feature type="transmembrane region" description="Helical" evidence="1">
    <location>
        <begin position="387"/>
        <end position="409"/>
    </location>
</feature>
<feature type="transmembrane region" description="Helical" evidence="1">
    <location>
        <begin position="106"/>
        <end position="126"/>
    </location>
</feature>
<keyword evidence="1" id="KW-1133">Transmembrane helix</keyword>
<reference evidence="2 3" key="1">
    <citation type="journal article" date="2024" name="Chem. Sci.">
        <title>Discovery of megapolipeptins by genome mining of a Burkholderiales bacteria collection.</title>
        <authorList>
            <person name="Paulo B.S."/>
            <person name="Recchia M.J.J."/>
            <person name="Lee S."/>
            <person name="Fergusson C.H."/>
            <person name="Romanowski S.B."/>
            <person name="Hernandez A."/>
            <person name="Krull N."/>
            <person name="Liu D.Y."/>
            <person name="Cavanagh H."/>
            <person name="Bos A."/>
            <person name="Gray C.A."/>
            <person name="Murphy B.T."/>
            <person name="Linington R.G."/>
            <person name="Eustaquio A.S."/>
        </authorList>
    </citation>
    <scope>NUCLEOTIDE SEQUENCE [LARGE SCALE GENOMIC DNA]</scope>
    <source>
        <strain evidence="2 3">RL17-351-BIE-A</strain>
    </source>
</reference>
<dbReference type="EMBL" id="JAQQDR010000004">
    <property type="protein sequence ID" value="MFM0238858.1"/>
    <property type="molecule type" value="Genomic_DNA"/>
</dbReference>
<gene>
    <name evidence="2" type="ORF">PQR03_12015</name>
</gene>
<feature type="transmembrane region" description="Helical" evidence="1">
    <location>
        <begin position="334"/>
        <end position="356"/>
    </location>
</feature>
<accession>A0ABW9BHE8</accession>
<feature type="transmembrane region" description="Helical" evidence="1">
    <location>
        <begin position="295"/>
        <end position="314"/>
    </location>
</feature>
<sequence length="439" mass="47442">MKRDVVYVMLASALPAFGNFVAVALALRFLDAAWLGKSYALVAFFFVSIDLFNFGSPRIFTVERVRSRISTLIFLDCLSALGSTVVFATVGTLLSNYGLFARTQLGVMMVLAPICYGLSHFSLGVLRFYGRSGTICAISTISALSRVLIVVLLAIRRTLDAWLPDLLLLVEAMYGAMLLAAYLHSLRRGPPRHSDFFRPEAEKFNFRTFDYIAFFVRNRKEILGSWYGNAIFSGAKHADIMIVTFIVGPAAGSLYRGVKSVHNLAFNCGQGVALVLTGGLKQIMAGLLNVPRRRVIVAGVALLSALVSSASWIACRIHLFPIFVPNSYAMQFGFMFVALLGAALIFVCRVLSLMVFSADHASFVAISTLEAGASLLFVSVLSHVFGLIGALSGIVIAGVLVVVLSVMMIRRSALGATLGDIGANRRHAMIGKRDGSLGK</sequence>
<feature type="transmembrane region" description="Helical" evidence="1">
    <location>
        <begin position="363"/>
        <end position="381"/>
    </location>
</feature>
<name>A0ABW9BHE8_9BURK</name>
<proteinExistence type="predicted"/>
<comment type="caution">
    <text evidence="2">The sequence shown here is derived from an EMBL/GenBank/DDBJ whole genome shotgun (WGS) entry which is preliminary data.</text>
</comment>
<dbReference type="Proteomes" id="UP001629274">
    <property type="component" value="Unassembled WGS sequence"/>
</dbReference>
<protein>
    <recommendedName>
        <fullName evidence="4">Polysaccharide biosynthesis protein</fullName>
    </recommendedName>
</protein>
<dbReference type="RefSeq" id="WP_408258715.1">
    <property type="nucleotide sequence ID" value="NZ_JAQQCK010000002.1"/>
</dbReference>
<evidence type="ECO:0000313" key="3">
    <source>
        <dbReference type="Proteomes" id="UP001629274"/>
    </source>
</evidence>
<keyword evidence="1" id="KW-0812">Transmembrane</keyword>
<feature type="transmembrane region" description="Helical" evidence="1">
    <location>
        <begin position="133"/>
        <end position="155"/>
    </location>
</feature>
<feature type="transmembrane region" description="Helical" evidence="1">
    <location>
        <begin position="39"/>
        <end position="60"/>
    </location>
</feature>
<keyword evidence="3" id="KW-1185">Reference proteome</keyword>